<evidence type="ECO:0000313" key="1">
    <source>
        <dbReference type="EMBL" id="KZL89050.1"/>
    </source>
</evidence>
<keyword evidence="2" id="KW-1185">Reference proteome</keyword>
<sequence length="83" mass="9975">MDTILYSEEGPWHREPYHMKIKVPPMATVILKVDKIYELKNKNTKIEEVELKEKDNINSIEEVENKTYIKNINDTVEKEDERR</sequence>
<gene>
    <name evidence="1" type="ORF">CLMAG_55350</name>
</gene>
<dbReference type="EMBL" id="LWAE01000011">
    <property type="protein sequence ID" value="KZL89050.1"/>
    <property type="molecule type" value="Genomic_DNA"/>
</dbReference>
<dbReference type="AlphaFoldDB" id="A0A161W1K2"/>
<evidence type="ECO:0000313" key="2">
    <source>
        <dbReference type="Proteomes" id="UP000076603"/>
    </source>
</evidence>
<proteinExistence type="predicted"/>
<name>A0A161W1K2_9CLOT</name>
<organism evidence="1 2">
    <name type="scientific">Clostridium magnum DSM 2767</name>
    <dbReference type="NCBI Taxonomy" id="1121326"/>
    <lineage>
        <taxon>Bacteria</taxon>
        <taxon>Bacillati</taxon>
        <taxon>Bacillota</taxon>
        <taxon>Clostridia</taxon>
        <taxon>Eubacteriales</taxon>
        <taxon>Clostridiaceae</taxon>
        <taxon>Clostridium</taxon>
    </lineage>
</organism>
<dbReference type="PATRIC" id="fig|1121326.3.peg.5596"/>
<reference evidence="1 2" key="1">
    <citation type="submission" date="2016-04" db="EMBL/GenBank/DDBJ databases">
        <title>Genome sequence of Clostridium magnum DSM 2767.</title>
        <authorList>
            <person name="Poehlein A."/>
            <person name="Uhlig R."/>
            <person name="Fischer R."/>
            <person name="Bahl H."/>
            <person name="Daniel R."/>
        </authorList>
    </citation>
    <scope>NUCLEOTIDE SEQUENCE [LARGE SCALE GENOMIC DNA]</scope>
    <source>
        <strain evidence="1 2">DSM 2767</strain>
    </source>
</reference>
<accession>A0A161W1K2</accession>
<comment type="caution">
    <text evidence="1">The sequence shown here is derived from an EMBL/GenBank/DDBJ whole genome shotgun (WGS) entry which is preliminary data.</text>
</comment>
<protein>
    <submittedName>
        <fullName evidence="1">Uncharacterized protein</fullName>
    </submittedName>
</protein>
<dbReference type="STRING" id="1121326.CLMAG_55350"/>
<dbReference type="Proteomes" id="UP000076603">
    <property type="component" value="Unassembled WGS sequence"/>
</dbReference>